<comment type="function">
    <text evidence="22 23 24">The AROM polypeptide catalyzes 5 consecutive enzymatic reactions in prechorismate polyaromatic amino acid biosynthesis.</text>
</comment>
<dbReference type="InterPro" id="IPR022893">
    <property type="entry name" value="Shikimate_DH_fam"/>
</dbReference>
<comment type="catalytic activity">
    <reaction evidence="23 24">
        <text>3-dehydroquinate = 3-dehydroshikimate + H2O</text>
        <dbReference type="Rhea" id="RHEA:21096"/>
        <dbReference type="ChEBI" id="CHEBI:15377"/>
        <dbReference type="ChEBI" id="CHEBI:16630"/>
        <dbReference type="ChEBI" id="CHEBI:32364"/>
        <dbReference type="EC" id="4.2.1.10"/>
    </reaction>
</comment>
<evidence type="ECO:0000256" key="10">
    <source>
        <dbReference type="ARBA" id="ARBA00022723"/>
    </source>
</evidence>
<dbReference type="InterPro" id="IPR027417">
    <property type="entry name" value="P-loop_NTPase"/>
</dbReference>
<dbReference type="InterPro" id="IPR016037">
    <property type="entry name" value="DHQ_synth_AroB"/>
</dbReference>
<dbReference type="Pfam" id="PF00275">
    <property type="entry name" value="EPSP_synthase"/>
    <property type="match status" value="1"/>
</dbReference>
<feature type="binding site" evidence="23">
    <location>
        <position position="185"/>
    </location>
    <ligand>
        <name>NAD(+)</name>
        <dbReference type="ChEBI" id="CHEBI:57540"/>
    </ligand>
</feature>
<dbReference type="InterPro" id="IPR013708">
    <property type="entry name" value="Shikimate_DH-bd_N"/>
</dbReference>
<dbReference type="Gene3D" id="3.40.50.300">
    <property type="entry name" value="P-loop containing nucleotide triphosphate hydrolases"/>
    <property type="match status" value="1"/>
</dbReference>
<evidence type="ECO:0000256" key="22">
    <source>
        <dbReference type="ARBA" id="ARBA00054455"/>
    </source>
</evidence>
<dbReference type="InterPro" id="IPR056179">
    <property type="entry name" value="DHQS_C"/>
</dbReference>
<feature type="binding site" evidence="23">
    <location>
        <position position="125"/>
    </location>
    <ligand>
        <name>7-phospho-2-dehydro-3-deoxy-D-arabino-heptonate</name>
        <dbReference type="ChEBI" id="CHEBI:58394"/>
    </ligand>
</feature>
<keyword evidence="32" id="KW-1185">Reference proteome</keyword>
<feature type="active site" description="Proton acceptor; for 3-dehydroquinate synthase activity" evidence="23">
    <location>
        <position position="259"/>
    </location>
</feature>
<feature type="binding site" evidence="23">
    <location>
        <position position="286"/>
    </location>
    <ligand>
        <name>Zn(2+)</name>
        <dbReference type="ChEBI" id="CHEBI:29105"/>
        <note>catalytic</note>
    </ligand>
</feature>
<dbReference type="PANTHER" id="PTHR21090">
    <property type="entry name" value="AROM/DEHYDROQUINATE SYNTHASE"/>
    <property type="match status" value="1"/>
</dbReference>
<evidence type="ECO:0000256" key="3">
    <source>
        <dbReference type="ARBA" id="ARBA00004842"/>
    </source>
</evidence>
<feature type="active site" description="Proton acceptor; for 3-dehydroquinate dehydratase activity" evidence="23">
    <location>
        <position position="1197"/>
    </location>
</feature>
<dbReference type="InterPro" id="IPR001381">
    <property type="entry name" value="DHquinase_I"/>
</dbReference>
<reference evidence="31" key="1">
    <citation type="journal article" date="2020" name="Nat. Commun.">
        <title>Large-scale genome sequencing of mycorrhizal fungi provides insights into the early evolution of symbiotic traits.</title>
        <authorList>
            <person name="Miyauchi S."/>
            <person name="Kiss E."/>
            <person name="Kuo A."/>
            <person name="Drula E."/>
            <person name="Kohler A."/>
            <person name="Sanchez-Garcia M."/>
            <person name="Morin E."/>
            <person name="Andreopoulos B."/>
            <person name="Barry K.W."/>
            <person name="Bonito G."/>
            <person name="Buee M."/>
            <person name="Carver A."/>
            <person name="Chen C."/>
            <person name="Cichocki N."/>
            <person name="Clum A."/>
            <person name="Culley D."/>
            <person name="Crous P.W."/>
            <person name="Fauchery L."/>
            <person name="Girlanda M."/>
            <person name="Hayes R.D."/>
            <person name="Keri Z."/>
            <person name="LaButti K."/>
            <person name="Lipzen A."/>
            <person name="Lombard V."/>
            <person name="Magnuson J."/>
            <person name="Maillard F."/>
            <person name="Murat C."/>
            <person name="Nolan M."/>
            <person name="Ohm R.A."/>
            <person name="Pangilinan J."/>
            <person name="Pereira M.F."/>
            <person name="Perotto S."/>
            <person name="Peter M."/>
            <person name="Pfister S."/>
            <person name="Riley R."/>
            <person name="Sitrit Y."/>
            <person name="Stielow J.B."/>
            <person name="Szollosi G."/>
            <person name="Zifcakova L."/>
            <person name="Stursova M."/>
            <person name="Spatafora J.W."/>
            <person name="Tedersoo L."/>
            <person name="Vaario L.M."/>
            <person name="Yamada A."/>
            <person name="Yan M."/>
            <person name="Wang P."/>
            <person name="Xu J."/>
            <person name="Bruns T."/>
            <person name="Baldrian P."/>
            <person name="Vilgalys R."/>
            <person name="Dunand C."/>
            <person name="Henrissat B."/>
            <person name="Grigoriev I.V."/>
            <person name="Hibbett D."/>
            <person name="Nagy L.G."/>
            <person name="Martin F.M."/>
        </authorList>
    </citation>
    <scope>NUCLEOTIDE SEQUENCE</scope>
    <source>
        <strain evidence="31">UH-Tt-Lm1</strain>
    </source>
</reference>
<evidence type="ECO:0000259" key="29">
    <source>
        <dbReference type="Pfam" id="PF18317"/>
    </source>
</evidence>
<evidence type="ECO:0000256" key="24">
    <source>
        <dbReference type="PIRNR" id="PIRNR000514"/>
    </source>
</evidence>
<dbReference type="Pfam" id="PF01761">
    <property type="entry name" value="DHQ_synthase"/>
    <property type="match status" value="1"/>
</dbReference>
<comment type="similarity">
    <text evidence="23 24">In the 2nd section; belongs to the EPSP synthase family.</text>
</comment>
<evidence type="ECO:0000256" key="20">
    <source>
        <dbReference type="ARBA" id="ARBA00044633"/>
    </source>
</evidence>
<evidence type="ECO:0000256" key="9">
    <source>
        <dbReference type="ARBA" id="ARBA00022679"/>
    </source>
</evidence>
<evidence type="ECO:0000313" key="31">
    <source>
        <dbReference type="EMBL" id="KAF9787995.1"/>
    </source>
</evidence>
<evidence type="ECO:0000259" key="26">
    <source>
        <dbReference type="Pfam" id="PF01488"/>
    </source>
</evidence>
<evidence type="ECO:0000256" key="11">
    <source>
        <dbReference type="ARBA" id="ARBA00022741"/>
    </source>
</evidence>
<dbReference type="SUPFAM" id="SSF52540">
    <property type="entry name" value="P-loop containing nucleoside triphosphate hydrolases"/>
    <property type="match status" value="1"/>
</dbReference>
<evidence type="ECO:0000256" key="21">
    <source>
        <dbReference type="ARBA" id="ARBA00048567"/>
    </source>
</evidence>
<feature type="binding site" evidence="23">
    <location>
        <begin position="174"/>
        <end position="177"/>
    </location>
    <ligand>
        <name>NAD(+)</name>
        <dbReference type="ChEBI" id="CHEBI:57540"/>
    </ligand>
</feature>
<feature type="binding site" evidence="23">
    <location>
        <begin position="134"/>
        <end position="135"/>
    </location>
    <ligand>
        <name>NAD(+)</name>
        <dbReference type="ChEBI" id="CHEBI:57540"/>
    </ligand>
</feature>
<dbReference type="InterPro" id="IPR031322">
    <property type="entry name" value="Shikimate/glucono_kinase"/>
</dbReference>
<dbReference type="SUPFAM" id="SSF53223">
    <property type="entry name" value="Aminoacid dehydrogenase-like, N-terminal domain"/>
    <property type="match status" value="1"/>
</dbReference>
<dbReference type="FunFam" id="1.20.1090.10:FF:000007">
    <property type="entry name" value="Pentafunctional AROM polypeptide"/>
    <property type="match status" value="1"/>
</dbReference>
<dbReference type="Gene3D" id="1.20.1090.10">
    <property type="entry name" value="Dehydroquinate synthase-like - alpha domain"/>
    <property type="match status" value="1"/>
</dbReference>
<comment type="catalytic activity">
    <reaction evidence="21 23 24">
        <text>shikimate + ATP = 3-phosphoshikimate + ADP + H(+)</text>
        <dbReference type="Rhea" id="RHEA:13121"/>
        <dbReference type="ChEBI" id="CHEBI:15378"/>
        <dbReference type="ChEBI" id="CHEBI:30616"/>
        <dbReference type="ChEBI" id="CHEBI:36208"/>
        <dbReference type="ChEBI" id="CHEBI:145989"/>
        <dbReference type="ChEBI" id="CHEBI:456216"/>
        <dbReference type="EC" id="2.7.1.71"/>
    </reaction>
</comment>
<dbReference type="Proteomes" id="UP000736335">
    <property type="component" value="Unassembled WGS sequence"/>
</dbReference>
<keyword evidence="9 23" id="KW-0808">Transferase</keyword>
<feature type="binding site" evidence="23">
    <location>
        <position position="147"/>
    </location>
    <ligand>
        <name>7-phospho-2-dehydro-3-deoxy-D-arabino-heptonate</name>
        <dbReference type="ChEBI" id="CHEBI:58394"/>
    </ligand>
</feature>
<dbReference type="CDD" id="cd08195">
    <property type="entry name" value="DHQS"/>
    <property type="match status" value="1"/>
</dbReference>
<comment type="pathway">
    <text evidence="23 24">Metabolic intermediate biosynthesis; chorismate biosynthesis; chorismate from D-erythrose 4-phosphate and phosphoenolpyruvate: step 3/7.</text>
</comment>
<evidence type="ECO:0000256" key="7">
    <source>
        <dbReference type="ARBA" id="ARBA00022490"/>
    </source>
</evidence>
<feature type="binding site" evidence="23">
    <location>
        <position position="141"/>
    </location>
    <ligand>
        <name>7-phospho-2-dehydro-3-deoxy-D-arabino-heptonate</name>
        <dbReference type="ChEBI" id="CHEBI:58394"/>
    </ligand>
</feature>
<dbReference type="InterPro" id="IPR041121">
    <property type="entry name" value="SDH_C"/>
</dbReference>
<dbReference type="FunFam" id="3.65.10.10:FF:000007">
    <property type="entry name" value="Pentafunctional AROM polypeptide"/>
    <property type="match status" value="1"/>
</dbReference>
<feature type="binding site" evidence="23">
    <location>
        <position position="286"/>
    </location>
    <ligand>
        <name>7-phospho-2-dehydro-3-deoxy-D-arabino-heptonate</name>
        <dbReference type="ChEBI" id="CHEBI:58394"/>
    </ligand>
</feature>
<dbReference type="FunFam" id="3.40.50.300:FF:001256">
    <property type="entry name" value="Pentafunctional AROM polypeptide"/>
    <property type="match status" value="1"/>
</dbReference>
<feature type="active site" description="Proton acceptor; for 3-dehydroquinate synthase activity" evidence="23">
    <location>
        <position position="274"/>
    </location>
</feature>
<feature type="binding site" evidence="23">
    <location>
        <begin position="884"/>
        <end position="891"/>
    </location>
    <ligand>
        <name>ATP</name>
        <dbReference type="ChEBI" id="CHEBI:30616"/>
    </ligand>
</feature>
<evidence type="ECO:0000313" key="32">
    <source>
        <dbReference type="Proteomes" id="UP000736335"/>
    </source>
</evidence>
<dbReference type="PANTHER" id="PTHR21090:SF5">
    <property type="entry name" value="PENTAFUNCTIONAL AROM POLYPEPTIDE"/>
    <property type="match status" value="1"/>
</dbReference>
<dbReference type="SUPFAM" id="SSF51569">
    <property type="entry name" value="Aldolase"/>
    <property type="match status" value="1"/>
</dbReference>
<dbReference type="GO" id="GO:0003866">
    <property type="term" value="F:3-phosphoshikimate 1-carboxyvinyltransferase activity"/>
    <property type="evidence" value="ECO:0007669"/>
    <property type="project" value="UniProtKB-UniRule"/>
</dbReference>
<dbReference type="HAMAP" id="MF_00109">
    <property type="entry name" value="Shikimate_kinase"/>
    <property type="match status" value="1"/>
</dbReference>
<dbReference type="Pfam" id="PF01487">
    <property type="entry name" value="DHquinase_I"/>
    <property type="match status" value="1"/>
</dbReference>
<dbReference type="InterPro" id="IPR023000">
    <property type="entry name" value="Shikimate_kinase_CS"/>
</dbReference>
<dbReference type="Gene3D" id="3.40.50.10860">
    <property type="entry name" value="Leucine Dehydrogenase, chain A, domain 1"/>
    <property type="match status" value="1"/>
</dbReference>
<evidence type="ECO:0000256" key="19">
    <source>
        <dbReference type="ARBA" id="ARBA00023268"/>
    </source>
</evidence>
<keyword evidence="19 23" id="KW-0511">Multifunctional enzyme</keyword>
<feature type="domain" description="Enolpyruvate transferase" evidence="25">
    <location>
        <begin position="409"/>
        <end position="847"/>
    </location>
</feature>
<evidence type="ECO:0000256" key="6">
    <source>
        <dbReference type="ARBA" id="ARBA00009948"/>
    </source>
</evidence>
<name>A0A9P6HLK2_9AGAM</name>
<dbReference type="InterPro" id="IPR008289">
    <property type="entry name" value="Pentafunct_AroM"/>
</dbReference>
<dbReference type="CDD" id="cd00464">
    <property type="entry name" value="SK"/>
    <property type="match status" value="1"/>
</dbReference>
<dbReference type="PRINTS" id="PR01100">
    <property type="entry name" value="SHIKIMTKNASE"/>
</dbReference>
<feature type="binding site" evidence="23">
    <location>
        <begin position="109"/>
        <end position="111"/>
    </location>
    <ligand>
        <name>NAD(+)</name>
        <dbReference type="ChEBI" id="CHEBI:57540"/>
    </ligand>
</feature>
<dbReference type="NCBIfam" id="TIGR01093">
    <property type="entry name" value="aroD"/>
    <property type="match status" value="1"/>
</dbReference>
<dbReference type="HAMAP" id="MF_00210">
    <property type="entry name" value="EPSP_synth"/>
    <property type="match status" value="1"/>
</dbReference>
<evidence type="ECO:0000259" key="30">
    <source>
        <dbReference type="Pfam" id="PF24621"/>
    </source>
</evidence>
<keyword evidence="10 23" id="KW-0479">Metal-binding</keyword>
<evidence type="ECO:0000256" key="16">
    <source>
        <dbReference type="ARBA" id="ARBA00023002"/>
    </source>
</evidence>
<comment type="cofactor">
    <cofactor evidence="23 24">
        <name>Zn(2+)</name>
        <dbReference type="ChEBI" id="CHEBI:29105"/>
    </cofactor>
    <text evidence="23 24">Binds 2 Zn(2+) ions per subunit.</text>
</comment>
<feature type="binding site" evidence="23">
    <location>
        <begin position="189"/>
        <end position="192"/>
    </location>
    <ligand>
        <name>7-phospho-2-dehydro-3-deoxy-D-arabino-heptonate</name>
        <dbReference type="ChEBI" id="CHEBI:58394"/>
    </ligand>
</feature>
<dbReference type="CDD" id="cd00502">
    <property type="entry name" value="DHQase_I"/>
    <property type="match status" value="1"/>
</dbReference>
<dbReference type="PROSITE" id="PS01128">
    <property type="entry name" value="SHIKIMATE_KINASE"/>
    <property type="match status" value="1"/>
</dbReference>
<dbReference type="SUPFAM" id="SSF55205">
    <property type="entry name" value="EPT/RTPC-like"/>
    <property type="match status" value="1"/>
</dbReference>
<dbReference type="EC" id="2.7.1.71" evidence="23"/>
<feature type="domain" description="SDH C-terminal" evidence="29">
    <location>
        <begin position="1558"/>
        <end position="1588"/>
    </location>
</feature>
<dbReference type="EC" id="1.1.1.25" evidence="23"/>
<comment type="caution">
    <text evidence="23">Lacks conserved residue(s) required for the propagation of feature annotation.</text>
</comment>
<dbReference type="Pfam" id="PF01488">
    <property type="entry name" value="Shikimate_DH"/>
    <property type="match status" value="1"/>
</dbReference>
<evidence type="ECO:0000256" key="4">
    <source>
        <dbReference type="ARBA" id="ARBA00006477"/>
    </source>
</evidence>
<reference evidence="31" key="2">
    <citation type="submission" date="2020-11" db="EMBL/GenBank/DDBJ databases">
        <authorList>
            <consortium name="DOE Joint Genome Institute"/>
            <person name="Kuo A."/>
            <person name="Miyauchi S."/>
            <person name="Kiss E."/>
            <person name="Drula E."/>
            <person name="Kohler A."/>
            <person name="Sanchez-Garcia M."/>
            <person name="Andreopoulos B."/>
            <person name="Barry K.W."/>
            <person name="Bonito G."/>
            <person name="Buee M."/>
            <person name="Carver A."/>
            <person name="Chen C."/>
            <person name="Cichocki N."/>
            <person name="Clum A."/>
            <person name="Culley D."/>
            <person name="Crous P.W."/>
            <person name="Fauchery L."/>
            <person name="Girlanda M."/>
            <person name="Hayes R."/>
            <person name="Keri Z."/>
            <person name="Labutti K."/>
            <person name="Lipzen A."/>
            <person name="Lombard V."/>
            <person name="Magnuson J."/>
            <person name="Maillard F."/>
            <person name="Morin E."/>
            <person name="Murat C."/>
            <person name="Nolan M."/>
            <person name="Ohm R."/>
            <person name="Pangilinan J."/>
            <person name="Pereira M."/>
            <person name="Perotto S."/>
            <person name="Peter M."/>
            <person name="Riley R."/>
            <person name="Sitrit Y."/>
            <person name="Stielow B."/>
            <person name="Szollosi G."/>
            <person name="Zifcakova L."/>
            <person name="Stursova M."/>
            <person name="Spatafora J.W."/>
            <person name="Tedersoo L."/>
            <person name="Vaario L.-M."/>
            <person name="Yamada A."/>
            <person name="Yan M."/>
            <person name="Wang P."/>
            <person name="Xu J."/>
            <person name="Bruns T."/>
            <person name="Baldrian P."/>
            <person name="Vilgalys R."/>
            <person name="Henrissat B."/>
            <person name="Grigoriev I.V."/>
            <person name="Hibbett D."/>
            <person name="Nagy L.G."/>
            <person name="Martin F.M."/>
        </authorList>
    </citation>
    <scope>NUCLEOTIDE SEQUENCE</scope>
    <source>
        <strain evidence="31">UH-Tt-Lm1</strain>
    </source>
</reference>
<dbReference type="NCBIfam" id="TIGR01809">
    <property type="entry name" value="Shik-DH-AROM"/>
    <property type="match status" value="1"/>
</dbReference>
<dbReference type="GO" id="GO:0009423">
    <property type="term" value="P:chorismate biosynthetic process"/>
    <property type="evidence" value="ECO:0007669"/>
    <property type="project" value="UniProtKB-UniRule"/>
</dbReference>
<dbReference type="Pfam" id="PF01202">
    <property type="entry name" value="SKI"/>
    <property type="match status" value="1"/>
</dbReference>
<comment type="similarity">
    <text evidence="23 24">In the 3rd section; belongs to the shikimate kinase family.</text>
</comment>
<dbReference type="InterPro" id="IPR046346">
    <property type="entry name" value="Aminoacid_DH-like_N_sf"/>
</dbReference>
<feature type="binding site" evidence="23">
    <location>
        <position position="114"/>
    </location>
    <ligand>
        <name>NAD(+)</name>
        <dbReference type="ChEBI" id="CHEBI:57540"/>
    </ligand>
</feature>
<keyword evidence="18 23" id="KW-0456">Lyase</keyword>
<comment type="subunit">
    <text evidence="23 24">Homodimer.</text>
</comment>
<dbReference type="InterPro" id="IPR006264">
    <property type="entry name" value="EPSP_synthase"/>
</dbReference>
<feature type="domain" description="Quinate/shikimate 5-dehydrogenase/glutamyl-tRNA reductase" evidence="26">
    <location>
        <begin position="1435"/>
        <end position="1513"/>
    </location>
</feature>
<comment type="pathway">
    <text evidence="2 23 24">Metabolic intermediate biosynthesis; chorismate biosynthesis; chorismate from D-erythrose 4-phosphate and phosphoenolpyruvate: step 6/7.</text>
</comment>
<dbReference type="GO" id="GO:0003855">
    <property type="term" value="F:3-dehydroquinate dehydratase activity"/>
    <property type="evidence" value="ECO:0007669"/>
    <property type="project" value="UniProtKB-UniRule"/>
</dbReference>
<dbReference type="Gene3D" id="3.65.10.10">
    <property type="entry name" value="Enolpyruvate transferase domain"/>
    <property type="match status" value="2"/>
</dbReference>
<dbReference type="Pfam" id="PF24621">
    <property type="entry name" value="DHQS_C"/>
    <property type="match status" value="1"/>
</dbReference>
<comment type="similarity">
    <text evidence="23 24">In the 4th section; belongs to the type-I 3-dehydroquinase family.</text>
</comment>
<dbReference type="SUPFAM" id="SSF51735">
    <property type="entry name" value="NAD(P)-binding Rossmann-fold domains"/>
    <property type="match status" value="1"/>
</dbReference>
<dbReference type="SUPFAM" id="SSF56796">
    <property type="entry name" value="Dehydroquinate synthase-like"/>
    <property type="match status" value="1"/>
</dbReference>
<dbReference type="NCBIfam" id="TIGR01357">
    <property type="entry name" value="aroB"/>
    <property type="match status" value="1"/>
</dbReference>
<feature type="binding site" evidence="23">
    <location>
        <position position="270"/>
    </location>
    <ligand>
        <name>7-phospho-2-dehydro-3-deoxy-D-arabino-heptonate</name>
        <dbReference type="ChEBI" id="CHEBI:58394"/>
    </ligand>
</feature>
<feature type="binding site" evidence="23">
    <location>
        <position position="189"/>
    </location>
    <ligand>
        <name>Zn(2+)</name>
        <dbReference type="ChEBI" id="CHEBI:29105"/>
        <note>catalytic</note>
    </ligand>
</feature>
<dbReference type="CDD" id="cd01065">
    <property type="entry name" value="NAD_bind_Shikimate_DH"/>
    <property type="match status" value="1"/>
</dbReference>
<dbReference type="GO" id="GO:0009073">
    <property type="term" value="P:aromatic amino acid family biosynthetic process"/>
    <property type="evidence" value="ECO:0007669"/>
    <property type="project" value="UniProtKB-UniRule"/>
</dbReference>
<dbReference type="InterPro" id="IPR000623">
    <property type="entry name" value="Shikimate_kinase/TSH1"/>
</dbReference>
<feature type="binding site" evidence="23">
    <location>
        <position position="156"/>
    </location>
    <ligand>
        <name>NAD(+)</name>
        <dbReference type="ChEBI" id="CHEBI:57540"/>
    </ligand>
</feature>
<organism evidence="31 32">
    <name type="scientific">Thelephora terrestris</name>
    <dbReference type="NCBI Taxonomy" id="56493"/>
    <lineage>
        <taxon>Eukaryota</taxon>
        <taxon>Fungi</taxon>
        <taxon>Dikarya</taxon>
        <taxon>Basidiomycota</taxon>
        <taxon>Agaricomycotina</taxon>
        <taxon>Agaricomycetes</taxon>
        <taxon>Thelephorales</taxon>
        <taxon>Thelephoraceae</taxon>
        <taxon>Thelephora</taxon>
    </lineage>
</organism>
<dbReference type="InterPro" id="IPR013785">
    <property type="entry name" value="Aldolase_TIM"/>
</dbReference>
<dbReference type="InterPro" id="IPR030960">
    <property type="entry name" value="DHQS/DOIS_N"/>
</dbReference>
<dbReference type="Pfam" id="PF18317">
    <property type="entry name" value="SDH_C"/>
    <property type="match status" value="1"/>
</dbReference>
<feature type="binding site" evidence="23">
    <location>
        <position position="355"/>
    </location>
    <ligand>
        <name>7-phospho-2-dehydro-3-deoxy-D-arabino-heptonate</name>
        <dbReference type="ChEBI" id="CHEBI:58394"/>
    </ligand>
</feature>
<dbReference type="FunFam" id="3.20.20.70:FF:000135">
    <property type="entry name" value="Pentafunctional AROM polypeptide"/>
    <property type="match status" value="1"/>
</dbReference>
<comment type="subcellular location">
    <subcellularLocation>
        <location evidence="1 23 24">Cytoplasm</location>
    </subcellularLocation>
</comment>
<comment type="similarity">
    <text evidence="4">In the 2nd section; belongs to the type-I 3-dehydroquinase family.</text>
</comment>
<dbReference type="GO" id="GO:0008652">
    <property type="term" value="P:amino acid biosynthetic process"/>
    <property type="evidence" value="ECO:0007669"/>
    <property type="project" value="UniProtKB-KW"/>
</dbReference>
<comment type="pathway">
    <text evidence="23 24">Metabolic intermediate biosynthesis; chorismate biosynthesis; chorismate from D-erythrose 4-phosphate and phosphoenolpyruvate: step 2/7.</text>
</comment>
<evidence type="ECO:0000259" key="28">
    <source>
        <dbReference type="Pfam" id="PF08501"/>
    </source>
</evidence>
<comment type="catalytic activity">
    <reaction evidence="20">
        <text>3-phosphoshikimate + phosphoenolpyruvate = 5-O-(1-carboxyvinyl)-3-phosphoshikimate + phosphate</text>
        <dbReference type="Rhea" id="RHEA:21256"/>
        <dbReference type="ChEBI" id="CHEBI:43474"/>
        <dbReference type="ChEBI" id="CHEBI:57701"/>
        <dbReference type="ChEBI" id="CHEBI:58702"/>
        <dbReference type="ChEBI" id="CHEBI:145989"/>
        <dbReference type="EC" id="2.5.1.19"/>
    </reaction>
    <physiologicalReaction direction="left-to-right" evidence="20">
        <dbReference type="Rhea" id="RHEA:21257"/>
    </physiologicalReaction>
</comment>
<dbReference type="HAMAP" id="MF_03143">
    <property type="entry name" value="Pentafunct_AroM"/>
    <property type="match status" value="1"/>
</dbReference>
<dbReference type="Gene3D" id="3.40.50.1970">
    <property type="match status" value="1"/>
</dbReference>
<keyword evidence="11 23" id="KW-0547">Nucleotide-binding</keyword>
<comment type="pathway">
    <text evidence="3 23 24">Metabolic intermediate biosynthesis; chorismate biosynthesis; chorismate from D-erythrose 4-phosphate and phosphoenolpyruvate: step 5/7.</text>
</comment>
<comment type="similarity">
    <text evidence="6">Belongs to the EPSP synthase family.</text>
</comment>
<comment type="similarity">
    <text evidence="23 24">In the C-terminal section; belongs to the shikimate dehydrogenase family.</text>
</comment>
<dbReference type="HAMAP" id="MF_00222">
    <property type="entry name" value="Shikimate_DH_AroE"/>
    <property type="match status" value="1"/>
</dbReference>
<feature type="domain" description="3-dehydroquinate synthase N-terminal" evidence="27">
    <location>
        <begin position="73"/>
        <end position="184"/>
    </location>
</feature>
<keyword evidence="8 23" id="KW-0028">Amino-acid biosynthesis</keyword>
<evidence type="ECO:0000259" key="25">
    <source>
        <dbReference type="Pfam" id="PF00275"/>
    </source>
</evidence>
<evidence type="ECO:0000256" key="14">
    <source>
        <dbReference type="ARBA" id="ARBA00022840"/>
    </source>
</evidence>
<dbReference type="InterPro" id="IPR001986">
    <property type="entry name" value="Enolpyruvate_Tfrase_dom"/>
</dbReference>
<comment type="similarity">
    <text evidence="5">In the N-terminal section; belongs to the shikimate kinase family.</text>
</comment>
<accession>A0A9P6HLK2</accession>
<dbReference type="EC" id="2.5.1.19" evidence="23"/>
<evidence type="ECO:0000256" key="15">
    <source>
        <dbReference type="ARBA" id="ARBA00022857"/>
    </source>
</evidence>
<comment type="similarity">
    <text evidence="24">In the N-terminal section; belongs to the dehydroquinate synthase family.</text>
</comment>
<dbReference type="PROSITE" id="PS00104">
    <property type="entry name" value="EPSP_SYNTHASE_1"/>
    <property type="match status" value="1"/>
</dbReference>
<dbReference type="EC" id="4.2.1.10" evidence="23"/>
<comment type="similarity">
    <text evidence="23">In the N-terminal section; belongs to the sugar phosphate cyclases superfamily. Dehydroquinate synthase family.</text>
</comment>
<feature type="active site" description="For EPSP synthase activity" evidence="23">
    <location>
        <position position="835"/>
    </location>
</feature>
<dbReference type="GO" id="GO:0005737">
    <property type="term" value="C:cytoplasm"/>
    <property type="evidence" value="ECO:0007669"/>
    <property type="project" value="UniProtKB-SubCell"/>
</dbReference>
<comment type="pathway">
    <text evidence="23 24">Metabolic intermediate biosynthesis; chorismate biosynthesis; chorismate from D-erythrose 4-phosphate and phosphoenolpyruvate: step 4/7.</text>
</comment>
<dbReference type="CDD" id="cd01556">
    <property type="entry name" value="EPSP_synthase"/>
    <property type="match status" value="1"/>
</dbReference>
<dbReference type="GO" id="GO:0046872">
    <property type="term" value="F:metal ion binding"/>
    <property type="evidence" value="ECO:0007669"/>
    <property type="project" value="UniProtKB-UniRule"/>
</dbReference>
<keyword evidence="15 23" id="KW-0521">NADP</keyword>
<evidence type="ECO:0000256" key="1">
    <source>
        <dbReference type="ARBA" id="ARBA00004496"/>
    </source>
</evidence>
<feature type="region of interest" description="Shikimate dehydrogenase" evidence="23">
    <location>
        <begin position="1308"/>
        <end position="1594"/>
    </location>
</feature>
<sequence length="1594" mass="171819">MVDIQRVSILGKDSIHCGFHLVPYIVETVLKTLPSSAYVLITDTNVASLYLAAFTTEFTSALANSKSRFLSYAVAPGESVKSRQGKAEIEDFLLTNTCTRDTVILALGGGVIGDLVGFVAATFMRGVKFVQIPTTLLAMVDSSVGGKTAIDTPHGKNLIGAFWQPEYIFIDAAFLETLPAREFSNGMAEVVKTAAIWNESDFTLLESRSEEIFTAIQTPSSNFSGRHKSTRSTAQDLLLKVIIGSISVKSHIVTVDERETGLRNLVNFGHTIGHAIEAVLTPTILHGECVSIGMILEAEIARQMGVLGQVAVGRLTRCIKAYNLPVSINDPRIARVPAAKLLTVDRLLDIMKIDKKNSGPVKKIVILSRIGATYEQKATGVADSIIAKTLSEACKVIPGIPAHDPVRMATPGSKSISNRALLLAALGTGTCRLKNLLHSDDTQVMMNALIELQGAKFAWEDGGETIVVTGGGGSLSVPAKGKEVYLGNAGTAARFLATVCTLVQPAPTRTVITGNARMKQRPIGPLVDALRANGSQIDYLESQGCLPLSIAPAGLKGSRIQLAASVSSQYVSSILLCAPYASEAVTLELTGGQVISQPYIDMTIAMMKTFGVEVIRKTDPGTGKLLDIYEIPRVVYKNPAEYNIESDASSATYPLAIAAITGTTCTISNIGSASLQGDAKFAKDVLEPMGCKVLQTETETTVTGPPIGQLRALGYVDMEPMTDAFLTASVLAAVAIGSPLPGRELSESPRNTTRILGIANQRVKECNRIRAMIDQLAKFGVETKELDDGLEVYGKPIPELKTGVSVHCYDDHRVAMAFSVLGTAIKETVLEEKRCVEKTWPNWWDDLENKIGLRVEGVELHHSHSSGSPGPSTPVEAPSVVISGMRGSGKTHIGELAALSLGWPFLDADHYFEKKYQAGVKEFVAKNGWPTFREAETETLKELLKDYPIKHVISLGGGIVETPAARDALRSYSKKGPVVHIIRDIEEVVTYLGAETARPAYGEPIEDVYKRRAPWYAEVCNYQFSNNTKSGPDPKAVANEVARFFKHVTGQSPNRPANLGQGKRSYFLSLTYPDIRLALPHIDEITAGVDALELRVDLLRDQDSFDKIGSYIAPKAYVADQLATLRLATSLPIVFTIRTVSQGGSFPDSAEAEAFELFNLAVLAGVEYVDVEISWSAKCISDLISRKGQTKIIASWHDWSGKLAWDGNEVMQKYQDANKFGDIIKIVGKANTLEDNLTLHSFVKKVTAATGSKPVLAINMGAVGQISRILNSTLSPVTHPLLPNKAAPGQLSFKEIQTALNLIGQLPPLKYYIFGTPISHSPSPTLHNAGFESLGLPHKYEIFETKEVGEEIKAAITAPDFGGASVTIPFKLDVIPLLDSLSPEAKTIGAVNTIIPATKPDGSKSLHGDNTDWRGIREAILSKSPTRVAQPEAGLIIGAGGTSRAAIYALQSLGVKKIYLFNRTRSSAQALVDAFPDARIVLVENLGSWSGTPPTIIVSTVPAQATSTEQDVAGSVYLPESIFEAHSGIVVDMAYKPAETPLLTLAKTVGKGWQSVRGVEVLLEQGYYQFELWTERRAPKKAMAEEVLRKYESS</sequence>
<dbReference type="GO" id="GO:0004764">
    <property type="term" value="F:shikimate 3-dehydrogenase (NADP+) activity"/>
    <property type="evidence" value="ECO:0007669"/>
    <property type="project" value="UniProtKB-UniRule"/>
</dbReference>
<evidence type="ECO:0000259" key="27">
    <source>
        <dbReference type="Pfam" id="PF01761"/>
    </source>
</evidence>
<dbReference type="GO" id="GO:0004765">
    <property type="term" value="F:shikimate kinase activity"/>
    <property type="evidence" value="ECO:0007669"/>
    <property type="project" value="UniProtKB-UniRule"/>
</dbReference>
<feature type="binding site" evidence="23">
    <location>
        <begin position="263"/>
        <end position="267"/>
    </location>
    <ligand>
        <name>7-phospho-2-dehydro-3-deoxy-D-arabino-heptonate</name>
        <dbReference type="ChEBI" id="CHEBI:58394"/>
    </ligand>
</feature>
<feature type="binding site" evidence="23">
    <location>
        <position position="249"/>
    </location>
    <ligand>
        <name>7-phospho-2-dehydro-3-deoxy-D-arabino-heptonate</name>
        <dbReference type="ChEBI" id="CHEBI:58394"/>
    </ligand>
</feature>
<dbReference type="EMBL" id="WIUZ02000004">
    <property type="protein sequence ID" value="KAF9787995.1"/>
    <property type="molecule type" value="Genomic_DNA"/>
</dbReference>
<keyword evidence="7 23" id="KW-0963">Cytoplasm</keyword>
<keyword evidence="17 23" id="KW-0057">Aromatic amino acid biosynthesis</keyword>
<feature type="active site" description="Schiff-base intermediate with substrate; for 3-dehydroquinate dehydratase activity" evidence="23">
    <location>
        <position position="1225"/>
    </location>
</feature>
<dbReference type="PROSITE" id="PS00885">
    <property type="entry name" value="EPSP_SYNTHASE_2"/>
    <property type="match status" value="1"/>
</dbReference>
<evidence type="ECO:0000256" key="18">
    <source>
        <dbReference type="ARBA" id="ARBA00023239"/>
    </source>
</evidence>
<dbReference type="Pfam" id="PF08501">
    <property type="entry name" value="Shikimate_dh_N"/>
    <property type="match status" value="1"/>
</dbReference>
<feature type="domain" description="3-dehydroquinate synthase C-terminal" evidence="30">
    <location>
        <begin position="186"/>
        <end position="357"/>
    </location>
</feature>
<evidence type="ECO:0000256" key="13">
    <source>
        <dbReference type="ARBA" id="ARBA00022833"/>
    </source>
</evidence>
<dbReference type="Gene3D" id="3.20.20.70">
    <property type="entry name" value="Aldolase class I"/>
    <property type="match status" value="1"/>
</dbReference>
<dbReference type="InterPro" id="IPR006151">
    <property type="entry name" value="Shikm_DH/Glu-tRNA_Rdtase"/>
</dbReference>
<protein>
    <recommendedName>
        <fullName evidence="23">Pentafunctional AROM polypeptide</fullName>
    </recommendedName>
    <domain>
        <recommendedName>
            <fullName evidence="23">3-dehydroquinate synthase</fullName>
            <shortName evidence="23">DHQS</shortName>
            <ecNumber evidence="23">4.2.3.4</ecNumber>
        </recommendedName>
    </domain>
    <domain>
        <recommendedName>
            <fullName evidence="23">3-phosphoshikimate 1-carboxyvinyltransferase</fullName>
            <ecNumber evidence="23">2.5.1.19</ecNumber>
        </recommendedName>
        <alternativeName>
            <fullName evidence="23">5-enolpyruvylshikimate-3-phosphate synthase</fullName>
            <shortName evidence="23">EPSP synthase</shortName>
            <shortName evidence="23">EPSPS</shortName>
        </alternativeName>
    </domain>
    <domain>
        <recommendedName>
            <fullName evidence="23">Shikimate kinase</fullName>
            <shortName evidence="23">SK</shortName>
            <ecNumber evidence="23">2.7.1.71</ecNumber>
        </recommendedName>
    </domain>
    <domain>
        <recommendedName>
            <fullName evidence="23">3-dehydroquinate dehydratase</fullName>
            <shortName evidence="23">3-dehydroquinase</shortName>
            <ecNumber evidence="23">4.2.1.10</ecNumber>
        </recommendedName>
    </domain>
    <domain>
        <recommendedName>
            <fullName evidence="23">Shikimate dehydrogenase</fullName>
            <ecNumber evidence="23">1.1.1.25</ecNumber>
        </recommendedName>
    </domain>
</protein>
<evidence type="ECO:0000256" key="8">
    <source>
        <dbReference type="ARBA" id="ARBA00022605"/>
    </source>
</evidence>
<evidence type="ECO:0000256" key="17">
    <source>
        <dbReference type="ARBA" id="ARBA00023141"/>
    </source>
</evidence>
<proteinExistence type="inferred from homology"/>
<dbReference type="InterPro" id="IPR023193">
    <property type="entry name" value="EPSP_synthase_CS"/>
</dbReference>
<evidence type="ECO:0000256" key="12">
    <source>
        <dbReference type="ARBA" id="ARBA00022777"/>
    </source>
</evidence>
<dbReference type="InterPro" id="IPR036968">
    <property type="entry name" value="Enolpyruvate_Tfrase_sf"/>
</dbReference>
<dbReference type="Gene3D" id="3.40.50.720">
    <property type="entry name" value="NAD(P)-binding Rossmann-like Domain"/>
    <property type="match status" value="1"/>
</dbReference>
<keyword evidence="12 23" id="KW-0418">Kinase</keyword>
<keyword evidence="16 23" id="KW-0560">Oxidoreductase</keyword>
<dbReference type="EC" id="4.2.3.4" evidence="23"/>
<dbReference type="OrthoDB" id="197068at2759"/>
<dbReference type="InterPro" id="IPR010110">
    <property type="entry name" value="Shikimate_DH_AroM-type"/>
</dbReference>
<dbReference type="InterPro" id="IPR013792">
    <property type="entry name" value="RNA3'P_cycl/enolpyr_Trfase_a/b"/>
</dbReference>
<dbReference type="GO" id="GO:0005524">
    <property type="term" value="F:ATP binding"/>
    <property type="evidence" value="ECO:0007669"/>
    <property type="project" value="UniProtKB-UniRule"/>
</dbReference>
<dbReference type="GO" id="GO:0003856">
    <property type="term" value="F:3-dehydroquinate synthase activity"/>
    <property type="evidence" value="ECO:0007669"/>
    <property type="project" value="UniProtKB-UniRule"/>
</dbReference>
<dbReference type="InterPro" id="IPR036291">
    <property type="entry name" value="NAD(P)-bd_dom_sf"/>
</dbReference>
<feature type="domain" description="Shikimate dehydrogenase substrate binding N-terminal" evidence="28">
    <location>
        <begin position="1313"/>
        <end position="1394"/>
    </location>
</feature>
<dbReference type="FunFam" id="3.40.50.1970:FF:000007">
    <property type="entry name" value="Pentafunctional AROM polypeptide"/>
    <property type="match status" value="1"/>
</dbReference>
<keyword evidence="13 23" id="KW-0862">Zinc</keyword>
<feature type="region of interest" description="3-dehydroquinate synthase" evidence="23">
    <location>
        <begin position="1"/>
        <end position="383"/>
    </location>
</feature>
<comment type="catalytic activity">
    <reaction evidence="23 24">
        <text>7-phospho-2-dehydro-3-deoxy-D-arabino-heptonate = 3-dehydroquinate + phosphate</text>
        <dbReference type="Rhea" id="RHEA:21968"/>
        <dbReference type="ChEBI" id="CHEBI:32364"/>
        <dbReference type="ChEBI" id="CHEBI:43474"/>
        <dbReference type="ChEBI" id="CHEBI:58394"/>
        <dbReference type="EC" id="4.2.3.4"/>
    </reaction>
</comment>
<keyword evidence="14 23" id="KW-0067">ATP-binding</keyword>
<feature type="binding site" evidence="23">
    <location>
        <position position="157"/>
    </location>
    <ligand>
        <name>7-phospho-2-dehydro-3-deoxy-D-arabino-heptonate</name>
        <dbReference type="ChEBI" id="CHEBI:58394"/>
    </ligand>
</feature>
<dbReference type="PIRSF" id="PIRSF000514">
    <property type="entry name" value="Pentafunct_AroM"/>
    <property type="match status" value="1"/>
</dbReference>
<evidence type="ECO:0000256" key="2">
    <source>
        <dbReference type="ARBA" id="ARBA00004811"/>
    </source>
</evidence>
<dbReference type="FunFam" id="3.65.10.10:FF:000008">
    <property type="entry name" value="Pentafunctional AROM polypeptide"/>
    <property type="match status" value="1"/>
</dbReference>
<gene>
    <name evidence="31" type="ORF">BJ322DRAFT_1046404</name>
</gene>
<dbReference type="NCBIfam" id="TIGR01356">
    <property type="entry name" value="aroA"/>
    <property type="match status" value="1"/>
</dbReference>
<feature type="binding site" evidence="23">
    <location>
        <begin position="43"/>
        <end position="45"/>
    </location>
    <ligand>
        <name>NAD(+)</name>
        <dbReference type="ChEBI" id="CHEBI:57540"/>
    </ligand>
</feature>
<feature type="binding site" evidence="23">
    <location>
        <position position="270"/>
    </location>
    <ligand>
        <name>Zn(2+)</name>
        <dbReference type="ChEBI" id="CHEBI:29105"/>
        <note>catalytic</note>
    </ligand>
</feature>
<comment type="catalytic activity">
    <reaction evidence="23 24">
        <text>shikimate + NADP(+) = 3-dehydroshikimate + NADPH + H(+)</text>
        <dbReference type="Rhea" id="RHEA:17737"/>
        <dbReference type="ChEBI" id="CHEBI:15378"/>
        <dbReference type="ChEBI" id="CHEBI:16630"/>
        <dbReference type="ChEBI" id="CHEBI:36208"/>
        <dbReference type="ChEBI" id="CHEBI:57783"/>
        <dbReference type="ChEBI" id="CHEBI:58349"/>
        <dbReference type="EC" id="1.1.1.25"/>
    </reaction>
</comment>
<evidence type="ECO:0000256" key="5">
    <source>
        <dbReference type="ARBA" id="ARBA00009349"/>
    </source>
</evidence>
<evidence type="ECO:0000256" key="23">
    <source>
        <dbReference type="HAMAP-Rule" id="MF_03143"/>
    </source>
</evidence>
<feature type="binding site" evidence="23">
    <location>
        <begin position="78"/>
        <end position="81"/>
    </location>
    <ligand>
        <name>NAD(+)</name>
        <dbReference type="ChEBI" id="CHEBI:57540"/>
    </ligand>
</feature>
<comment type="caution">
    <text evidence="31">The sequence shown here is derived from an EMBL/GenBank/DDBJ whole genome shotgun (WGS) entry which is preliminary data.</text>
</comment>